<dbReference type="EMBL" id="CP002159">
    <property type="protein sequence ID" value="ADL55135.1"/>
    <property type="molecule type" value="Genomic_DNA"/>
</dbReference>
<evidence type="ECO:0000259" key="9">
    <source>
        <dbReference type="PROSITE" id="PS51123"/>
    </source>
</evidence>
<dbReference type="RefSeq" id="WP_013293075.1">
    <property type="nucleotide sequence ID" value="NC_014394.1"/>
</dbReference>
<evidence type="ECO:0000256" key="5">
    <source>
        <dbReference type="ARBA" id="ARBA00022989"/>
    </source>
</evidence>
<dbReference type="PANTHER" id="PTHR30329">
    <property type="entry name" value="STATOR ELEMENT OF FLAGELLAR MOTOR COMPLEX"/>
    <property type="match status" value="1"/>
</dbReference>
<reference evidence="10 11" key="1">
    <citation type="submission" date="2010-08" db="EMBL/GenBank/DDBJ databases">
        <title>Complete sequence of Gallionella capsiferriformans ES-2.</title>
        <authorList>
            <consortium name="US DOE Joint Genome Institute"/>
            <person name="Lucas S."/>
            <person name="Copeland A."/>
            <person name="Lapidus A."/>
            <person name="Cheng J.-F."/>
            <person name="Bruce D."/>
            <person name="Goodwin L."/>
            <person name="Pitluck S."/>
            <person name="Chertkov O."/>
            <person name="Davenport K.W."/>
            <person name="Detter J.C."/>
            <person name="Han C."/>
            <person name="Tapia R."/>
            <person name="Land M."/>
            <person name="Hauser L."/>
            <person name="Chang Y.-J."/>
            <person name="Jeffries C."/>
            <person name="Kyrpides N."/>
            <person name="Ivanova N."/>
            <person name="Mikhailova N."/>
            <person name="Shelobolina E.S."/>
            <person name="Picardal F."/>
            <person name="Roden E."/>
            <person name="Emerson D."/>
            <person name="Woyke T."/>
        </authorList>
    </citation>
    <scope>NUCLEOTIDE SEQUENCE [LARGE SCALE GENOMIC DNA]</scope>
    <source>
        <strain evidence="10 11">ES-2</strain>
    </source>
</reference>
<dbReference type="InterPro" id="IPR036737">
    <property type="entry name" value="OmpA-like_sf"/>
</dbReference>
<keyword evidence="5 8" id="KW-1133">Transmembrane helix</keyword>
<dbReference type="Proteomes" id="UP000001235">
    <property type="component" value="Chromosome"/>
</dbReference>
<evidence type="ECO:0000256" key="1">
    <source>
        <dbReference type="ARBA" id="ARBA00004162"/>
    </source>
</evidence>
<accession>D9SF38</accession>
<dbReference type="InterPro" id="IPR025713">
    <property type="entry name" value="MotB-like_N_dom"/>
</dbReference>
<feature type="domain" description="OmpA-like" evidence="9">
    <location>
        <begin position="85"/>
        <end position="217"/>
    </location>
</feature>
<evidence type="ECO:0000256" key="8">
    <source>
        <dbReference type="SAM" id="Phobius"/>
    </source>
</evidence>
<comment type="subcellular location">
    <subcellularLocation>
        <location evidence="1">Cell membrane</location>
        <topology evidence="1">Single-pass membrane protein</topology>
    </subcellularLocation>
</comment>
<evidence type="ECO:0000256" key="6">
    <source>
        <dbReference type="ARBA" id="ARBA00023136"/>
    </source>
</evidence>
<dbReference type="AlphaFoldDB" id="D9SF38"/>
<evidence type="ECO:0000256" key="2">
    <source>
        <dbReference type="ARBA" id="ARBA00008914"/>
    </source>
</evidence>
<dbReference type="STRING" id="395494.Galf_1107"/>
<dbReference type="Gene3D" id="3.30.1330.60">
    <property type="entry name" value="OmpA-like domain"/>
    <property type="match status" value="1"/>
</dbReference>
<evidence type="ECO:0000313" key="11">
    <source>
        <dbReference type="Proteomes" id="UP000001235"/>
    </source>
</evidence>
<dbReference type="PANTHER" id="PTHR30329:SF21">
    <property type="entry name" value="LIPOPROTEIN YIAD-RELATED"/>
    <property type="match status" value="1"/>
</dbReference>
<keyword evidence="3" id="KW-1003">Cell membrane</keyword>
<sequence precursor="true">MINKYLLLGRRNKEEGEKPFWISFADLMTALMVMFLLVMSVALLAVTDQVSSADRNKIQREQEIDQLLGKIAKAAEKYPGIFVDKNRAVIDFGDRARFDTGSSTLSAEQAQYLSLFVSEMLVVAKDELGRKWLKRIIAEGYADQRGDYLLNLNLSLQRSQRVLCALLSPPVNQTFILTAEEKERVRDYFLVGGYSFNSAKKSLEESRRIELRLEFFGQDEEHPAMNDITRGNFGSCRI</sequence>
<dbReference type="InterPro" id="IPR006665">
    <property type="entry name" value="OmpA-like"/>
</dbReference>
<evidence type="ECO:0000256" key="4">
    <source>
        <dbReference type="ARBA" id="ARBA00022692"/>
    </source>
</evidence>
<keyword evidence="4 8" id="KW-0812">Transmembrane</keyword>
<dbReference type="PROSITE" id="PS51123">
    <property type="entry name" value="OMPA_2"/>
    <property type="match status" value="1"/>
</dbReference>
<evidence type="ECO:0000313" key="10">
    <source>
        <dbReference type="EMBL" id="ADL55135.1"/>
    </source>
</evidence>
<gene>
    <name evidence="10" type="ordered locus">Galf_1107</name>
</gene>
<feature type="transmembrane region" description="Helical" evidence="8">
    <location>
        <begin position="20"/>
        <end position="46"/>
    </location>
</feature>
<dbReference type="Pfam" id="PF13677">
    <property type="entry name" value="MotB_plug"/>
    <property type="match status" value="1"/>
</dbReference>
<dbReference type="eggNOG" id="COG1360">
    <property type="taxonomic scope" value="Bacteria"/>
</dbReference>
<dbReference type="InterPro" id="IPR050330">
    <property type="entry name" value="Bact_OuterMem_StrucFunc"/>
</dbReference>
<comment type="similarity">
    <text evidence="2">Belongs to the MotB family.</text>
</comment>
<keyword evidence="6 7" id="KW-0472">Membrane</keyword>
<dbReference type="HOGENOM" id="CLU_016890_2_2_4"/>
<protein>
    <submittedName>
        <fullName evidence="10">OmpA/MotB domain protein</fullName>
    </submittedName>
</protein>
<keyword evidence="11" id="KW-1185">Reference proteome</keyword>
<evidence type="ECO:0000256" key="7">
    <source>
        <dbReference type="PROSITE-ProRule" id="PRU00473"/>
    </source>
</evidence>
<evidence type="ECO:0000256" key="3">
    <source>
        <dbReference type="ARBA" id="ARBA00022475"/>
    </source>
</evidence>
<proteinExistence type="inferred from homology"/>
<name>D9SF38_GALCS</name>
<dbReference type="GO" id="GO:0005886">
    <property type="term" value="C:plasma membrane"/>
    <property type="evidence" value="ECO:0007669"/>
    <property type="project" value="UniProtKB-SubCell"/>
</dbReference>
<dbReference type="SUPFAM" id="SSF103088">
    <property type="entry name" value="OmpA-like"/>
    <property type="match status" value="1"/>
</dbReference>
<dbReference type="KEGG" id="gca:Galf_1107"/>
<organism evidence="10 11">
    <name type="scientific">Gallionella capsiferriformans (strain ES-2)</name>
    <name type="common">Gallionella ferruginea capsiferriformans (strain ES-2)</name>
    <dbReference type="NCBI Taxonomy" id="395494"/>
    <lineage>
        <taxon>Bacteria</taxon>
        <taxon>Pseudomonadati</taxon>
        <taxon>Pseudomonadota</taxon>
        <taxon>Betaproteobacteria</taxon>
        <taxon>Nitrosomonadales</taxon>
        <taxon>Gallionellaceae</taxon>
        <taxon>Gallionella</taxon>
    </lineage>
</organism>